<keyword evidence="2" id="KW-1185">Reference proteome</keyword>
<evidence type="ECO:0000313" key="2">
    <source>
        <dbReference type="Proteomes" id="UP001175097"/>
    </source>
</evidence>
<organism evidence="1 2">
    <name type="scientific">Sporosarcina highlanderae</name>
    <dbReference type="NCBI Taxonomy" id="3035916"/>
    <lineage>
        <taxon>Bacteria</taxon>
        <taxon>Bacillati</taxon>
        <taxon>Bacillota</taxon>
        <taxon>Bacilli</taxon>
        <taxon>Bacillales</taxon>
        <taxon>Caryophanaceae</taxon>
        <taxon>Sporosarcina</taxon>
    </lineage>
</organism>
<dbReference type="EMBL" id="JAROCC010000024">
    <property type="protein sequence ID" value="MDN4609227.1"/>
    <property type="molecule type" value="Genomic_DNA"/>
</dbReference>
<evidence type="ECO:0000313" key="1">
    <source>
        <dbReference type="EMBL" id="MDN4609227.1"/>
    </source>
</evidence>
<dbReference type="RefSeq" id="WP_301245904.1">
    <property type="nucleotide sequence ID" value="NZ_JAROCC010000024.1"/>
</dbReference>
<comment type="caution">
    <text evidence="1">The sequence shown here is derived from an EMBL/GenBank/DDBJ whole genome shotgun (WGS) entry which is preliminary data.</text>
</comment>
<gene>
    <name evidence="1" type="ORF">P5G49_17330</name>
</gene>
<name>A0ABT8JXZ2_9BACL</name>
<sequence>MALRNSVANDYGNTAVFEELLVDLIKKDFIDNRQEKAISKLFHYVVAKIEEAGINTSLEENLEDLRDYIIEVGEASAILLRQIAESVTISNETLQRIRHLNKLYFLGESVLEGRYEFHLNGELNTMLKSFAGRNIPHRLLEKSSQFFSLLAIFRSTCFRAGVSTKNFEELCKKILNQLQSLSTRFEADAIYLEVDVNQHDFSVKLDQFHELLLIVIDGFRKFTMGSVGDSESNFKEFSIAIHELPSFFNTKESLKEIVDYLEGV</sequence>
<accession>A0ABT8JXZ2</accession>
<protein>
    <submittedName>
        <fullName evidence="1">Uncharacterized protein</fullName>
    </submittedName>
</protein>
<reference evidence="1" key="1">
    <citation type="submission" date="2023-03" db="EMBL/GenBank/DDBJ databases">
        <title>MT1 and MT2 Draft Genomes of Novel Species.</title>
        <authorList>
            <person name="Venkateswaran K."/>
        </authorList>
    </citation>
    <scope>NUCLEOTIDE SEQUENCE</scope>
    <source>
        <strain evidence="1">F6_3S_P_2</strain>
    </source>
</reference>
<proteinExistence type="predicted"/>
<dbReference type="Proteomes" id="UP001175097">
    <property type="component" value="Unassembled WGS sequence"/>
</dbReference>